<evidence type="ECO:0000313" key="1">
    <source>
        <dbReference type="EMBL" id="DAE20671.1"/>
    </source>
</evidence>
<accession>A0A8S5QN17</accession>
<reference evidence="1" key="1">
    <citation type="journal article" date="2021" name="Proc. Natl. Acad. Sci. U.S.A.">
        <title>A Catalog of Tens of Thousands of Viruses from Human Metagenomes Reveals Hidden Associations with Chronic Diseases.</title>
        <authorList>
            <person name="Tisza M.J."/>
            <person name="Buck C.B."/>
        </authorList>
    </citation>
    <scope>NUCLEOTIDE SEQUENCE</scope>
    <source>
        <strain evidence="1">CtUir1</strain>
    </source>
</reference>
<name>A0A8S5QN17_9CAUD</name>
<dbReference type="EMBL" id="BK015699">
    <property type="protein sequence ID" value="DAE20671.1"/>
    <property type="molecule type" value="Genomic_DNA"/>
</dbReference>
<proteinExistence type="predicted"/>
<protein>
    <submittedName>
        <fullName evidence="1">Uncharacterized protein</fullName>
    </submittedName>
</protein>
<sequence>MAEKKTVSVKVVAKFRDKEDLSVVHEAGEVLEFELERAQDVVDRGLAEYADPIG</sequence>
<organism evidence="1">
    <name type="scientific">Siphoviridae sp. ctUir1</name>
    <dbReference type="NCBI Taxonomy" id="2826353"/>
    <lineage>
        <taxon>Viruses</taxon>
        <taxon>Duplodnaviria</taxon>
        <taxon>Heunggongvirae</taxon>
        <taxon>Uroviricota</taxon>
        <taxon>Caudoviricetes</taxon>
    </lineage>
</organism>